<name>A0A5B7EMJ5_PORTR</name>
<dbReference type="EMBL" id="VSRR010003044">
    <property type="protein sequence ID" value="MPC34389.1"/>
    <property type="molecule type" value="Genomic_DNA"/>
</dbReference>
<keyword evidence="2" id="KW-1185">Reference proteome</keyword>
<dbReference type="AlphaFoldDB" id="A0A5B7EMJ5"/>
<sequence>MEQDRTYVFSSASEFEDSDKYIGNSERDRLLCPVRAIREYLRRTRDCLSTCSCLFVTVPEPQCVVHPHTVSYWICQVIQRAHEDVPEEDMRLVRYLDTFTLDPVVSALRVCSVWGSGSLDCSRGEICDALTPLDASAAPTSGYGLRLIKEIPSVLSAGRLQMKDEKSGAPTYRPAAQLSGTQFEIASGAQFENAVEPNCV</sequence>
<evidence type="ECO:0000313" key="2">
    <source>
        <dbReference type="Proteomes" id="UP000324222"/>
    </source>
</evidence>
<organism evidence="1 2">
    <name type="scientific">Portunus trituberculatus</name>
    <name type="common">Swimming crab</name>
    <name type="synonym">Neptunus trituberculatus</name>
    <dbReference type="NCBI Taxonomy" id="210409"/>
    <lineage>
        <taxon>Eukaryota</taxon>
        <taxon>Metazoa</taxon>
        <taxon>Ecdysozoa</taxon>
        <taxon>Arthropoda</taxon>
        <taxon>Crustacea</taxon>
        <taxon>Multicrustacea</taxon>
        <taxon>Malacostraca</taxon>
        <taxon>Eumalacostraca</taxon>
        <taxon>Eucarida</taxon>
        <taxon>Decapoda</taxon>
        <taxon>Pleocyemata</taxon>
        <taxon>Brachyura</taxon>
        <taxon>Eubrachyura</taxon>
        <taxon>Portunoidea</taxon>
        <taxon>Portunidae</taxon>
        <taxon>Portuninae</taxon>
        <taxon>Portunus</taxon>
    </lineage>
</organism>
<proteinExistence type="predicted"/>
<protein>
    <submittedName>
        <fullName evidence="1">Uncharacterized protein</fullName>
    </submittedName>
</protein>
<accession>A0A5B7EMJ5</accession>
<dbReference type="Proteomes" id="UP000324222">
    <property type="component" value="Unassembled WGS sequence"/>
</dbReference>
<evidence type="ECO:0000313" key="1">
    <source>
        <dbReference type="EMBL" id="MPC34389.1"/>
    </source>
</evidence>
<comment type="caution">
    <text evidence="1">The sequence shown here is derived from an EMBL/GenBank/DDBJ whole genome shotgun (WGS) entry which is preliminary data.</text>
</comment>
<reference evidence="1 2" key="1">
    <citation type="submission" date="2019-05" db="EMBL/GenBank/DDBJ databases">
        <title>Another draft genome of Portunus trituberculatus and its Hox gene families provides insights of decapod evolution.</title>
        <authorList>
            <person name="Jeong J.-H."/>
            <person name="Song I."/>
            <person name="Kim S."/>
            <person name="Choi T."/>
            <person name="Kim D."/>
            <person name="Ryu S."/>
            <person name="Kim W."/>
        </authorList>
    </citation>
    <scope>NUCLEOTIDE SEQUENCE [LARGE SCALE GENOMIC DNA]</scope>
    <source>
        <tissue evidence="1">Muscle</tissue>
    </source>
</reference>
<gene>
    <name evidence="1" type="ORF">E2C01_027776</name>
</gene>